<evidence type="ECO:0000259" key="18">
    <source>
        <dbReference type="PROSITE" id="PS50016"/>
    </source>
</evidence>
<dbReference type="GO" id="GO:0005634">
    <property type="term" value="C:nucleus"/>
    <property type="evidence" value="ECO:0007669"/>
    <property type="project" value="UniProtKB-SubCell"/>
</dbReference>
<evidence type="ECO:0000259" key="19">
    <source>
        <dbReference type="PROSITE" id="PS51726"/>
    </source>
</evidence>
<dbReference type="InterPro" id="IPR002717">
    <property type="entry name" value="HAT_MYST-type"/>
</dbReference>
<dbReference type="GO" id="GO:0006357">
    <property type="term" value="P:regulation of transcription by RNA polymerase II"/>
    <property type="evidence" value="ECO:0007669"/>
    <property type="project" value="TreeGrafter"/>
</dbReference>
<evidence type="ECO:0000256" key="16">
    <source>
        <dbReference type="PROSITE-ProRule" id="PRU00146"/>
    </source>
</evidence>
<evidence type="ECO:0000256" key="13">
    <source>
        <dbReference type="ARBA" id="ARBA00022990"/>
    </source>
</evidence>
<comment type="similarity">
    <text evidence="2">Belongs to the MYST (SAS/MOZ) family.</text>
</comment>
<evidence type="ECO:0000256" key="14">
    <source>
        <dbReference type="ARBA" id="ARBA00023242"/>
    </source>
</evidence>
<evidence type="ECO:0000256" key="11">
    <source>
        <dbReference type="ARBA" id="ARBA00022843"/>
    </source>
</evidence>
<evidence type="ECO:0000256" key="8">
    <source>
        <dbReference type="ARBA" id="ARBA00022723"/>
    </source>
</evidence>
<dbReference type="VEuPathDB" id="VectorBase:ACHR009625"/>
<dbReference type="InterPro" id="IPR019787">
    <property type="entry name" value="Znf_PHD-finger"/>
</dbReference>
<dbReference type="PROSITE" id="PS01359">
    <property type="entry name" value="ZF_PHD_1"/>
    <property type="match status" value="1"/>
</dbReference>
<feature type="domain" description="SAMD1-like winged helix (WH)" evidence="20">
    <location>
        <begin position="5"/>
        <end position="82"/>
    </location>
</feature>
<comment type="subcellular location">
    <subcellularLocation>
        <location evidence="1">Nucleus</location>
    </subcellularLocation>
</comment>
<evidence type="ECO:0000256" key="7">
    <source>
        <dbReference type="ARBA" id="ARBA00022679"/>
    </source>
</evidence>
<evidence type="ECO:0000256" key="3">
    <source>
        <dbReference type="ARBA" id="ARBA00013184"/>
    </source>
</evidence>
<dbReference type="InterPro" id="IPR050603">
    <property type="entry name" value="MYST_HAT"/>
</dbReference>
<dbReference type="InterPro" id="IPR016181">
    <property type="entry name" value="Acyl_CoA_acyltransferase"/>
</dbReference>
<dbReference type="SUPFAM" id="SSF55729">
    <property type="entry name" value="Acyl-CoA N-acyltransferases (Nat)"/>
    <property type="match status" value="1"/>
</dbReference>
<feature type="region of interest" description="Disordered" evidence="17">
    <location>
        <begin position="886"/>
        <end position="907"/>
    </location>
</feature>
<evidence type="ECO:0000256" key="6">
    <source>
        <dbReference type="ARBA" id="ARBA00022553"/>
    </source>
</evidence>
<evidence type="ECO:0000256" key="10">
    <source>
        <dbReference type="ARBA" id="ARBA00022833"/>
    </source>
</evidence>
<dbReference type="GO" id="GO:0070776">
    <property type="term" value="C:MOZ/MORF histone acetyltransferase complex"/>
    <property type="evidence" value="ECO:0007669"/>
    <property type="project" value="TreeGrafter"/>
</dbReference>
<proteinExistence type="inferred from homology"/>
<evidence type="ECO:0000313" key="21">
    <source>
        <dbReference type="EnsemblMetazoa" id="ACHR009625-PA"/>
    </source>
</evidence>
<keyword evidence="4" id="KW-0678">Repressor</keyword>
<sequence>MPGKVNTISEERWHECIVDAISFVLRQKRSATLPRISYALRKRHQLPVDNAIAGRLTDAVNSGLIEVRVRGYETSYRVVKDTNVPGQKRKVRNVQPPSVLLCIECLKTAQQGPGGQQPEPMSCCARCAIALHDSCSNKANGCEMGTVPLSRLVAAGNRWYCEECSPCDGCSTVNESLSRTQQCVVECAACRRRFHLQCMNPSAVGEGVRKRPQPWRCAECIGKGSTPKTSKPIVEQQKMDSVKVKSDPGDVARFYRSQPTEADLIGGRIEAMRLKLGDQVTGDDLDVFRDVLLKRCKLEEENLVRTPAALRLGRHEIETWYSSPFPQEYAKLAVLYMCEFCLKYMKTGHELSRHQSKCTMRHPPGCEIYRDGDIAVFEVDGNEQKLYCQSLCLLSKLFLDHKTLYFDVEPFLFYILTKRDHLGHHMVGYFSKEKQNQLRYNVSCILTMPQYQRQGYGRFLIDFSYLLSRIERQPGTPERPLSELGQVSYHQYWCAVLLAYFYSNREASLTLERVSQETGMIVGDIVTALRKLGFIRYRVERAGCIRANRPFLCIDWCRVEQYHRRSMVTCGERLQVREMCLRWTPNIRLRNAIKQLELQQTRSESSQCYVSPVKTSSTSAIDETSTEQTLERVITVTNRGRNRQRSRKYSDSVFDLSLSLTTGTPKSHRRSTPLANTVPITKRTKLRSVNSLLTGSCLKLPYIVLVPVKISPTVSERSISASPPGTPSLEDEEISLDSVEAFMGTPKIETQQKWSPEKPIAPGYGFTPIAPFRRPESNGPDQRTMTPLAVTTCYDAADSCGHFGTPKTTRGRTVGSFTKCRKRVNDGELLPLRGNENNGKRLRLDDGAVVESCLAKGTIENIPPLRPVERVEGVFMRPGRASLDACSGAAKTQEPGALNGRKLPRTV</sequence>
<dbReference type="Gene3D" id="3.40.630.30">
    <property type="match status" value="1"/>
</dbReference>
<keyword evidence="9 16" id="KW-0863">Zinc-finger</keyword>
<keyword evidence="12" id="KW-0156">Chromatin regulator</keyword>
<dbReference type="PROSITE" id="PS52014">
    <property type="entry name" value="SAMD1_WH"/>
    <property type="match status" value="1"/>
</dbReference>
<dbReference type="FunFam" id="3.30.60.60:FF:000001">
    <property type="entry name" value="Histone acetyltransferase"/>
    <property type="match status" value="1"/>
</dbReference>
<feature type="domain" description="MYST-type HAT" evidence="19">
    <location>
        <begin position="302"/>
        <end position="585"/>
    </location>
</feature>
<dbReference type="Pfam" id="PF17772">
    <property type="entry name" value="zf-MYST"/>
    <property type="match status" value="1"/>
</dbReference>
<organism evidence="21 22">
    <name type="scientific">Anopheles christyi</name>
    <dbReference type="NCBI Taxonomy" id="43041"/>
    <lineage>
        <taxon>Eukaryota</taxon>
        <taxon>Metazoa</taxon>
        <taxon>Ecdysozoa</taxon>
        <taxon>Arthropoda</taxon>
        <taxon>Hexapoda</taxon>
        <taxon>Insecta</taxon>
        <taxon>Pterygota</taxon>
        <taxon>Neoptera</taxon>
        <taxon>Endopterygota</taxon>
        <taxon>Diptera</taxon>
        <taxon>Nematocera</taxon>
        <taxon>Culicoidea</taxon>
        <taxon>Culicidae</taxon>
        <taxon>Anophelinae</taxon>
        <taxon>Anopheles</taxon>
    </lineage>
</organism>
<evidence type="ECO:0000256" key="15">
    <source>
        <dbReference type="PIRSR" id="PIRSR602717-51"/>
    </source>
</evidence>
<dbReference type="Gene3D" id="3.30.60.60">
    <property type="entry name" value="N-acetyl transferase-like"/>
    <property type="match status" value="1"/>
</dbReference>
<dbReference type="InterPro" id="IPR019786">
    <property type="entry name" value="Zinc_finger_PHD-type_CS"/>
</dbReference>
<evidence type="ECO:0000256" key="2">
    <source>
        <dbReference type="ARBA" id="ARBA00010107"/>
    </source>
</evidence>
<dbReference type="InterPro" id="IPR036388">
    <property type="entry name" value="WH-like_DNA-bd_sf"/>
</dbReference>
<keyword evidence="5" id="KW-1017">Isopeptide bond</keyword>
<dbReference type="GO" id="GO:0003677">
    <property type="term" value="F:DNA binding"/>
    <property type="evidence" value="ECO:0007669"/>
    <property type="project" value="InterPro"/>
</dbReference>
<dbReference type="SMART" id="SM00249">
    <property type="entry name" value="PHD"/>
    <property type="match status" value="2"/>
</dbReference>
<evidence type="ECO:0000256" key="5">
    <source>
        <dbReference type="ARBA" id="ARBA00022499"/>
    </source>
</evidence>
<dbReference type="PROSITE" id="PS51726">
    <property type="entry name" value="MYST_HAT"/>
    <property type="match status" value="1"/>
</dbReference>
<dbReference type="Proteomes" id="UP000075881">
    <property type="component" value="Unassembled WGS sequence"/>
</dbReference>
<dbReference type="InterPro" id="IPR001965">
    <property type="entry name" value="Znf_PHD"/>
</dbReference>
<keyword evidence="13" id="KW-0007">Acetylation</keyword>
<name>A0A182KFT7_9DIPT</name>
<dbReference type="PANTHER" id="PTHR10615">
    <property type="entry name" value="HISTONE ACETYLTRANSFERASE"/>
    <property type="match status" value="1"/>
</dbReference>
<keyword evidence="6" id="KW-0597">Phosphoprotein</keyword>
<protein>
    <recommendedName>
        <fullName evidence="3">histone acetyltransferase</fullName>
        <ecNumber evidence="3">2.3.1.48</ecNumber>
    </recommendedName>
</protein>
<keyword evidence="7" id="KW-0808">Transferase</keyword>
<evidence type="ECO:0000256" key="17">
    <source>
        <dbReference type="SAM" id="MobiDB-lite"/>
    </source>
</evidence>
<dbReference type="InterPro" id="IPR040706">
    <property type="entry name" value="Zf-MYST"/>
</dbReference>
<feature type="active site" description="Proton donor/acceptor" evidence="15">
    <location>
        <position position="478"/>
    </location>
</feature>
<dbReference type="InterPro" id="IPR048589">
    <property type="entry name" value="SAMD1-like_WH"/>
</dbReference>
<dbReference type="Pfam" id="PF01853">
    <property type="entry name" value="MOZ_SAS"/>
    <property type="match status" value="1"/>
</dbReference>
<reference evidence="22" key="1">
    <citation type="submission" date="2013-03" db="EMBL/GenBank/DDBJ databases">
        <title>The Genome Sequence of Anopheles christyi ACHKN1017.</title>
        <authorList>
            <consortium name="The Broad Institute Genomics Platform"/>
            <person name="Neafsey D.E."/>
            <person name="Besansky N."/>
            <person name="Walker B."/>
            <person name="Young S.K."/>
            <person name="Zeng Q."/>
            <person name="Gargeya S."/>
            <person name="Fitzgerald M."/>
            <person name="Haas B."/>
            <person name="Abouelleil A."/>
            <person name="Allen A.W."/>
            <person name="Alvarado L."/>
            <person name="Arachchi H.M."/>
            <person name="Berlin A.M."/>
            <person name="Chapman S.B."/>
            <person name="Gainer-Dewar J."/>
            <person name="Goldberg J."/>
            <person name="Griggs A."/>
            <person name="Gujja S."/>
            <person name="Hansen M."/>
            <person name="Howarth C."/>
            <person name="Imamovic A."/>
            <person name="Ireland A."/>
            <person name="Larimer J."/>
            <person name="McCowan C."/>
            <person name="Murphy C."/>
            <person name="Pearson M."/>
            <person name="Poon T.W."/>
            <person name="Priest M."/>
            <person name="Roberts A."/>
            <person name="Saif S."/>
            <person name="Shea T."/>
            <person name="Sisk P."/>
            <person name="Sykes S."/>
            <person name="Wortman J."/>
            <person name="Nusbaum C."/>
            <person name="Birren B."/>
        </authorList>
    </citation>
    <scope>NUCLEOTIDE SEQUENCE [LARGE SCALE GENOMIC DNA]</scope>
    <source>
        <strain evidence="22">ACHKN1017</strain>
    </source>
</reference>
<keyword evidence="11" id="KW-0832">Ubl conjugation</keyword>
<evidence type="ECO:0000256" key="4">
    <source>
        <dbReference type="ARBA" id="ARBA00022491"/>
    </source>
</evidence>
<dbReference type="FunFam" id="3.40.630.30:FF:000001">
    <property type="entry name" value="Histone acetyltransferase"/>
    <property type="match status" value="1"/>
</dbReference>
<dbReference type="GO" id="GO:0003682">
    <property type="term" value="F:chromatin binding"/>
    <property type="evidence" value="ECO:0007669"/>
    <property type="project" value="TreeGrafter"/>
</dbReference>
<dbReference type="PANTHER" id="PTHR10615:SF217">
    <property type="entry name" value="HISTONE ACETYLTRANSFERASE"/>
    <property type="match status" value="1"/>
</dbReference>
<dbReference type="InterPro" id="IPR013083">
    <property type="entry name" value="Znf_RING/FYVE/PHD"/>
</dbReference>
<dbReference type="InterPro" id="IPR011011">
    <property type="entry name" value="Znf_FYVE_PHD"/>
</dbReference>
<dbReference type="EnsemblMetazoa" id="ACHR009625-RA">
    <property type="protein sequence ID" value="ACHR009625-PA"/>
    <property type="gene ID" value="ACHR009625"/>
</dbReference>
<evidence type="ECO:0000256" key="9">
    <source>
        <dbReference type="ARBA" id="ARBA00022771"/>
    </source>
</evidence>
<dbReference type="FunFam" id="1.10.10.10:FF:000123">
    <property type="entry name" value="Histone acetyltransferase"/>
    <property type="match status" value="1"/>
</dbReference>
<keyword evidence="10" id="KW-0862">Zinc</keyword>
<dbReference type="STRING" id="43041.A0A182KFT7"/>
<dbReference type="EC" id="2.3.1.48" evidence="3"/>
<dbReference type="Gene3D" id="3.30.40.10">
    <property type="entry name" value="Zinc/RING finger domain, C3HC4 (zinc finger)"/>
    <property type="match status" value="1"/>
</dbReference>
<dbReference type="GO" id="GO:0008270">
    <property type="term" value="F:zinc ion binding"/>
    <property type="evidence" value="ECO:0007669"/>
    <property type="project" value="UniProtKB-KW"/>
</dbReference>
<keyword evidence="14" id="KW-0539">Nucleus</keyword>
<dbReference type="GO" id="GO:0010484">
    <property type="term" value="F:histone H3 acetyltransferase activity"/>
    <property type="evidence" value="ECO:0007669"/>
    <property type="project" value="TreeGrafter"/>
</dbReference>
<evidence type="ECO:0000256" key="1">
    <source>
        <dbReference type="ARBA" id="ARBA00004123"/>
    </source>
</evidence>
<evidence type="ECO:0000313" key="22">
    <source>
        <dbReference type="Proteomes" id="UP000075881"/>
    </source>
</evidence>
<dbReference type="PROSITE" id="PS50016">
    <property type="entry name" value="ZF_PHD_2"/>
    <property type="match status" value="1"/>
</dbReference>
<keyword evidence="8" id="KW-0479">Metal-binding</keyword>
<dbReference type="AlphaFoldDB" id="A0A182KFT7"/>
<feature type="domain" description="PHD-type" evidence="18">
    <location>
        <begin position="164"/>
        <end position="223"/>
    </location>
</feature>
<dbReference type="GO" id="GO:0003712">
    <property type="term" value="F:transcription coregulator activity"/>
    <property type="evidence" value="ECO:0007669"/>
    <property type="project" value="TreeGrafter"/>
</dbReference>
<evidence type="ECO:0000259" key="20">
    <source>
        <dbReference type="PROSITE" id="PS52014"/>
    </source>
</evidence>
<keyword evidence="22" id="KW-1185">Reference proteome</keyword>
<dbReference type="Gene3D" id="1.10.10.10">
    <property type="entry name" value="Winged helix-like DNA-binding domain superfamily/Winged helix DNA-binding domain"/>
    <property type="match status" value="1"/>
</dbReference>
<evidence type="ECO:0000256" key="12">
    <source>
        <dbReference type="ARBA" id="ARBA00022853"/>
    </source>
</evidence>
<dbReference type="SUPFAM" id="SSF57903">
    <property type="entry name" value="FYVE/PHD zinc finger"/>
    <property type="match status" value="1"/>
</dbReference>
<dbReference type="GO" id="GO:0040029">
    <property type="term" value="P:epigenetic regulation of gene expression"/>
    <property type="evidence" value="ECO:0007669"/>
    <property type="project" value="UniProtKB-ARBA"/>
</dbReference>
<accession>A0A182KFT7</accession>
<reference evidence="21" key="2">
    <citation type="submission" date="2020-05" db="UniProtKB">
        <authorList>
            <consortium name="EnsemblMetazoa"/>
        </authorList>
    </citation>
    <scope>IDENTIFICATION</scope>
    <source>
        <strain evidence="21">ACHKN1017</strain>
    </source>
</reference>